<evidence type="ECO:0000256" key="1">
    <source>
        <dbReference type="ARBA" id="ARBA00001974"/>
    </source>
</evidence>
<dbReference type="GO" id="GO:0071949">
    <property type="term" value="F:FAD binding"/>
    <property type="evidence" value="ECO:0007669"/>
    <property type="project" value="TreeGrafter"/>
</dbReference>
<comment type="caution">
    <text evidence="10">The sequence shown here is derived from an EMBL/GenBank/DDBJ whole genome shotgun (WGS) entry which is preliminary data.</text>
</comment>
<dbReference type="Gene3D" id="3.20.20.220">
    <property type="match status" value="1"/>
</dbReference>
<evidence type="ECO:0000313" key="10">
    <source>
        <dbReference type="EMBL" id="CAH7685825.1"/>
    </source>
</evidence>
<dbReference type="InterPro" id="IPR029041">
    <property type="entry name" value="FAD-linked_oxidoreductase-like"/>
</dbReference>
<evidence type="ECO:0000259" key="9">
    <source>
        <dbReference type="Pfam" id="PF21895"/>
    </source>
</evidence>
<keyword evidence="11" id="KW-1185">Reference proteome</keyword>
<accession>A0AAV0BI83</accession>
<keyword evidence="6" id="KW-0521">NADP</keyword>
<dbReference type="Proteomes" id="UP001153365">
    <property type="component" value="Unassembled WGS sequence"/>
</dbReference>
<evidence type="ECO:0000256" key="3">
    <source>
        <dbReference type="ARBA" id="ARBA00006743"/>
    </source>
</evidence>
<dbReference type="PANTHER" id="PTHR45754:SF3">
    <property type="entry name" value="METHYLENETETRAHYDROFOLATE REDUCTASE (NADPH)"/>
    <property type="match status" value="1"/>
</dbReference>
<comment type="cofactor">
    <cofactor evidence="1">
        <name>FAD</name>
        <dbReference type="ChEBI" id="CHEBI:57692"/>
    </cofactor>
</comment>
<dbReference type="SUPFAM" id="SSF51730">
    <property type="entry name" value="FAD-linked oxidoreductase"/>
    <property type="match status" value="1"/>
</dbReference>
<name>A0AAV0BI83_PHAPC</name>
<dbReference type="Pfam" id="PF21895">
    <property type="entry name" value="MTHFR_C"/>
    <property type="match status" value="1"/>
</dbReference>
<feature type="domain" description="MTHFR SAM-binding regulatory" evidence="9">
    <location>
        <begin position="305"/>
        <end position="585"/>
    </location>
</feature>
<dbReference type="CDD" id="cd00537">
    <property type="entry name" value="MTHFR"/>
    <property type="match status" value="1"/>
</dbReference>
<dbReference type="AlphaFoldDB" id="A0AAV0BI83"/>
<dbReference type="GO" id="GO:0005829">
    <property type="term" value="C:cytosol"/>
    <property type="evidence" value="ECO:0007669"/>
    <property type="project" value="TreeGrafter"/>
</dbReference>
<protein>
    <submittedName>
        <fullName evidence="10">Methylenetetrahydrofolate reductase</fullName>
    </submittedName>
</protein>
<comment type="pathway">
    <text evidence="2 8">One-carbon metabolism; tetrahydrofolate interconversion.</text>
</comment>
<keyword evidence="5" id="KW-0274">FAD</keyword>
<dbReference type="EMBL" id="CALTRL010005747">
    <property type="protein sequence ID" value="CAH7685825.1"/>
    <property type="molecule type" value="Genomic_DNA"/>
</dbReference>
<reference evidence="10" key="1">
    <citation type="submission" date="2022-06" db="EMBL/GenBank/DDBJ databases">
        <authorList>
            <consortium name="SYNGENTA / RWTH Aachen University"/>
        </authorList>
    </citation>
    <scope>NUCLEOTIDE SEQUENCE</scope>
</reference>
<evidence type="ECO:0000313" key="11">
    <source>
        <dbReference type="Proteomes" id="UP001153365"/>
    </source>
</evidence>
<evidence type="ECO:0000256" key="4">
    <source>
        <dbReference type="ARBA" id="ARBA00022630"/>
    </source>
</evidence>
<dbReference type="FunFam" id="3.20.20.220:FF:000002">
    <property type="entry name" value="Methylenetetrahydrofolate reductase"/>
    <property type="match status" value="1"/>
</dbReference>
<sequence>MKISQKLAAAEAEGRTSWSFEYFPPKTDNGFSNLYDRIERMSELGPIFIDITWGAGGTTSNLTTDFVKMAHQNFGLETCMHLTCTNMPKEKIDNALKQAYEFGCENILALRGDPPKGTDEWTATDGGFEHAIDLIKHIRLSYGDHFDIAVAGFPEGHPNSILSKDQETVYLREKIDAGANFIFTQMFYDVEIFIDWVRRIRAAGITVPVIPGIMPIQSWAQFKRITNFSKTIIPQHFLDQLEPIQSDDEAVRKVGTKLISDMCRRILDSDLGIKILHFYTMNLERGTKMILDELKLTPSRDITNPLPWKLSLSGKRRTETIRPIFWANRTKSYLSRTEAWDEFPNGRWGDSRSPAYGEVDGYGININPVTVELLKELKLKPKSDIDLSTIFAAYCAGKTLINGEKIKYLPWSDIPLSKETSKIQKILFDINRRGFLTVNSQPAVDGAKSSDPVHGWGPRGGYVYQKAYVEFFCRPDKIKSLTRKLENDPDATYYAITRTGDIITNNTNPGPNAVTWGVFPGKEIIQPTIVELVSFIAWKDEAFELGLQWAELYKRTEPKSYEFLREVMNSWYLVNIVNNDFRKTNDYGPNNSLYKFFEDEALLVDEDRFETQGDEINRNINGNYGNGKTYDLIDKNCPVKNIQNGLTKIAI</sequence>
<keyword evidence="4" id="KW-0285">Flavoprotein</keyword>
<dbReference type="GO" id="GO:0035999">
    <property type="term" value="P:tetrahydrofolate interconversion"/>
    <property type="evidence" value="ECO:0007669"/>
    <property type="project" value="TreeGrafter"/>
</dbReference>
<dbReference type="GO" id="GO:0009086">
    <property type="term" value="P:methionine biosynthetic process"/>
    <property type="evidence" value="ECO:0007669"/>
    <property type="project" value="TreeGrafter"/>
</dbReference>
<keyword evidence="7" id="KW-0560">Oxidoreductase</keyword>
<evidence type="ECO:0000256" key="6">
    <source>
        <dbReference type="ARBA" id="ARBA00022857"/>
    </source>
</evidence>
<evidence type="ECO:0000256" key="2">
    <source>
        <dbReference type="ARBA" id="ARBA00004777"/>
    </source>
</evidence>
<dbReference type="InterPro" id="IPR053806">
    <property type="entry name" value="MTHFR_C"/>
</dbReference>
<gene>
    <name evidence="10" type="ORF">PPACK8108_LOCUS20409</name>
</gene>
<proteinExistence type="inferred from homology"/>
<evidence type="ECO:0000256" key="8">
    <source>
        <dbReference type="RuleBase" id="RU004254"/>
    </source>
</evidence>
<dbReference type="InterPro" id="IPR003171">
    <property type="entry name" value="Mehydrof_redctse-like"/>
</dbReference>
<dbReference type="GO" id="GO:0004489">
    <property type="term" value="F:methylenetetrahydrofolate reductase [NAD(P)H] activity"/>
    <property type="evidence" value="ECO:0007669"/>
    <property type="project" value="InterPro"/>
</dbReference>
<dbReference type="InterPro" id="IPR004621">
    <property type="entry name" value="Fadh2_euk"/>
</dbReference>
<dbReference type="NCBIfam" id="TIGR00677">
    <property type="entry name" value="fadh2_euk"/>
    <property type="match status" value="1"/>
</dbReference>
<evidence type="ECO:0000256" key="5">
    <source>
        <dbReference type="ARBA" id="ARBA00022827"/>
    </source>
</evidence>
<comment type="similarity">
    <text evidence="3">Belongs to the methylenetetrahydrofolate reductase family.</text>
</comment>
<evidence type="ECO:0000256" key="7">
    <source>
        <dbReference type="ARBA" id="ARBA00023002"/>
    </source>
</evidence>
<dbReference type="Pfam" id="PF02219">
    <property type="entry name" value="MTHFR"/>
    <property type="match status" value="1"/>
</dbReference>
<organism evidence="10 11">
    <name type="scientific">Phakopsora pachyrhizi</name>
    <name type="common">Asian soybean rust disease fungus</name>
    <dbReference type="NCBI Taxonomy" id="170000"/>
    <lineage>
        <taxon>Eukaryota</taxon>
        <taxon>Fungi</taxon>
        <taxon>Dikarya</taxon>
        <taxon>Basidiomycota</taxon>
        <taxon>Pucciniomycotina</taxon>
        <taxon>Pucciniomycetes</taxon>
        <taxon>Pucciniales</taxon>
        <taxon>Phakopsoraceae</taxon>
        <taxon>Phakopsora</taxon>
    </lineage>
</organism>
<dbReference type="PANTHER" id="PTHR45754">
    <property type="entry name" value="METHYLENETETRAHYDROFOLATE REDUCTASE"/>
    <property type="match status" value="1"/>
</dbReference>